<reference evidence="2" key="1">
    <citation type="submission" date="2020-06" db="EMBL/GenBank/DDBJ databases">
        <title>Lateral gene transfer of anion-conducting channel rhodopsins between green algae and giant viruses.</title>
        <authorList>
            <person name="Rozenberg A."/>
            <person name="Oppermann J."/>
            <person name="Wietek J."/>
            <person name="Fernandez Lahore R.G."/>
            <person name="Sandaa R.-A."/>
            <person name="Bratbak G."/>
            <person name="Hegemann P."/>
            <person name="Beja O."/>
        </authorList>
    </citation>
    <scope>NUCLEOTIDE SEQUENCE</scope>
    <source>
        <strain evidence="2">01B</strain>
    </source>
</reference>
<gene>
    <name evidence="2" type="ORF">HWQ62_00192</name>
</gene>
<dbReference type="EMBL" id="MT663535">
    <property type="protein sequence ID" value="QOI90329.1"/>
    <property type="molecule type" value="Genomic_DNA"/>
</dbReference>
<keyword evidence="1" id="KW-0175">Coiled coil</keyword>
<evidence type="ECO:0000256" key="1">
    <source>
        <dbReference type="SAM" id="Coils"/>
    </source>
</evidence>
<proteinExistence type="predicted"/>
<evidence type="ECO:0000313" key="2">
    <source>
        <dbReference type="EMBL" id="QOI90329.1"/>
    </source>
</evidence>
<feature type="coiled-coil region" evidence="1">
    <location>
        <begin position="600"/>
        <end position="638"/>
    </location>
</feature>
<accession>A0A7L9AXL7</accession>
<organism evidence="2">
    <name type="scientific">Pyramimonas orientalis virus</name>
    <name type="common">PoV01</name>
    <dbReference type="NCBI Taxonomy" id="455367"/>
    <lineage>
        <taxon>Viruses</taxon>
        <taxon>Varidnaviria</taxon>
        <taxon>Bamfordvirae</taxon>
        <taxon>Nucleocytoviricota</taxon>
        <taxon>Megaviricetes</taxon>
        <taxon>Imitervirales</taxon>
        <taxon>Allomimiviridae</taxon>
        <taxon>Heliosvirus</taxon>
        <taxon>Heliosvirus raunefjordenense</taxon>
    </lineage>
</organism>
<organismHost>
    <name type="scientific">Pyramimonas plurioculata</name>
    <dbReference type="NCBI Taxonomy" id="36893"/>
</organismHost>
<protein>
    <submittedName>
        <fullName evidence="2">Uncharacterized protein</fullName>
    </submittedName>
</protein>
<name>A0A7L9AXL7_POV01</name>
<sequence>MKILTIITIIVFVCLIIYVCISRHSLIEPFSDTKPSEYRKQLYIDKLIHKQKIKKDIEKLEKYIKTTDDKLYTTKRLYNSNMCTKHSSFYDFNGVDNTKEMKDDGIVITPIQIGGIAKDNVNVVNNVDDQCEAEVYGIQDNMTCEQHPFTCMNSNLEEIRYDGGTTFFENGQMKCKYSGCMNACTNISDHCYKHINGYIYDTKHLSDCAFPVENDCTQIYDDEKMDHYLIDLCPNNTYFNISSSPTGENDILQEFFFDKTIIKHADSSECQYLYRPEHSNNPQNNFEKMSDIEAKCDPNQLDTIHCYSQVNNVYQLQSTHQRNLMDCSYNNVNETTCYTLIDNSNALCKYMDINPDTKECSDTIPCPNTYYMLSEEGYLPGTYDFRQSYTKHTFDSVYTQQSNIDDVSFLECSQDTLPEAALTSLDCLKACPNIDGTSTMQQGILNEEQNIATCLFLNCPSPESIADVGNTVQRRQNVAQTINAMDGLSQKTNEQVQNMNLEEARLQKQDMALNNQISKLENQRKNIRSQKIQIASNRNSLQNIGVKIQNKIKEKQERITELESKIHSLINKPSSTQNISEQISLQEAQISLQDENILLQNKVMEENDRRKEQIAQEQRQAQQEREEQNAAIINAAQQLAAQQLADEQLAAQQLADEQIADEQLATPQIADEQLATPQIADEQLATPQIADEHWLPHK</sequence>
<feature type="coiled-coil region" evidence="1">
    <location>
        <begin position="489"/>
        <end position="572"/>
    </location>
</feature>